<evidence type="ECO:0000256" key="8">
    <source>
        <dbReference type="ARBA" id="ARBA00023002"/>
    </source>
</evidence>
<dbReference type="PROSITE" id="PS00767">
    <property type="entry name" value="THF_DHG_CYH_2"/>
    <property type="match status" value="1"/>
</dbReference>
<keyword evidence="4 12" id="KW-0028">Amino-acid biosynthesis</keyword>
<organism evidence="15 16">
    <name type="scientific">Candidatus Nitrosocaldus cavascurensis</name>
    <dbReference type="NCBI Taxonomy" id="2058097"/>
    <lineage>
        <taxon>Archaea</taxon>
        <taxon>Nitrososphaerota</taxon>
        <taxon>Nitrososphaeria</taxon>
        <taxon>Candidatus Nitrosocaldales</taxon>
        <taxon>Candidatus Nitrosocaldaceae</taxon>
        <taxon>Candidatus Nitrosocaldus</taxon>
    </lineage>
</organism>
<name>A0A2K5AR72_9ARCH</name>
<dbReference type="AlphaFoldDB" id="A0A2K5AR72"/>
<dbReference type="EMBL" id="LT981265">
    <property type="protein sequence ID" value="SPC34148.1"/>
    <property type="molecule type" value="Genomic_DNA"/>
</dbReference>
<dbReference type="GeneID" id="41595014"/>
<evidence type="ECO:0000259" key="14">
    <source>
        <dbReference type="Pfam" id="PF02882"/>
    </source>
</evidence>
<protein>
    <recommendedName>
        <fullName evidence="12">Bifunctional protein FolD</fullName>
    </recommendedName>
    <domain>
        <recommendedName>
            <fullName evidence="12">Methylenetetrahydrofolate dehydrogenase</fullName>
            <ecNumber evidence="12">1.5.1.5</ecNumber>
        </recommendedName>
    </domain>
    <domain>
        <recommendedName>
            <fullName evidence="12">Methenyltetrahydrofolate cyclohydrolase</fullName>
            <ecNumber evidence="12">3.5.4.9</ecNumber>
        </recommendedName>
    </domain>
</protein>
<comment type="pathway">
    <text evidence="1 12">One-carbon metabolism; tetrahydrofolate interconversion.</text>
</comment>
<dbReference type="SUPFAM" id="SSF51735">
    <property type="entry name" value="NAD(P)-binding Rossmann-fold domains"/>
    <property type="match status" value="1"/>
</dbReference>
<dbReference type="Pfam" id="PF00763">
    <property type="entry name" value="THF_DHG_CYH"/>
    <property type="match status" value="1"/>
</dbReference>
<dbReference type="InterPro" id="IPR046346">
    <property type="entry name" value="Aminoacid_DH-like_N_sf"/>
</dbReference>
<keyword evidence="7 12" id="KW-0521">NADP</keyword>
<comment type="subunit">
    <text evidence="2 12">Homodimer.</text>
</comment>
<dbReference type="GO" id="GO:0004477">
    <property type="term" value="F:methenyltetrahydrofolate cyclohydrolase activity"/>
    <property type="evidence" value="ECO:0007669"/>
    <property type="project" value="UniProtKB-UniRule"/>
</dbReference>
<keyword evidence="6 12" id="KW-0378">Hydrolase</keyword>
<dbReference type="UniPathway" id="UPA00193"/>
<dbReference type="FunFam" id="3.40.50.720:FF:000094">
    <property type="entry name" value="Bifunctional protein FolD"/>
    <property type="match status" value="1"/>
</dbReference>
<dbReference type="Gene3D" id="3.40.50.720">
    <property type="entry name" value="NAD(P)-binding Rossmann-like Domain"/>
    <property type="match status" value="1"/>
</dbReference>
<sequence length="291" mass="31623">MVAVLIDGKSVAGKVTEHVRRAVGRLKEKGVEPYLATVLVGNDEASATYVRNKHRACEQVGIKTINHHLPEDYSTNQLIELVTMLNEDRRVHGILVQLPLPKHINQFLITSMIKPSKDVDCLTPFNIGLLAYDVAKLLPCTPAGIVELMKQYRIDPAGKHVVIINRGVLVGKPLSIMLLHMDATVTVCHSKTTNLKERCREADILITAVGDRSKFVLSKDMVKDGTVVIDVGIDRVNGRLVGDADEGVMEKASYITPVPGGVGPMTVAMLLRNTVIAAALNEGIDLAELDG</sequence>
<evidence type="ECO:0000256" key="7">
    <source>
        <dbReference type="ARBA" id="ARBA00022857"/>
    </source>
</evidence>
<dbReference type="PANTHER" id="PTHR48099:SF5">
    <property type="entry name" value="C-1-TETRAHYDROFOLATE SYNTHASE, CYTOPLASMIC"/>
    <property type="match status" value="1"/>
</dbReference>
<evidence type="ECO:0000259" key="13">
    <source>
        <dbReference type="Pfam" id="PF00763"/>
    </source>
</evidence>
<dbReference type="InterPro" id="IPR020867">
    <property type="entry name" value="THF_DH/CycHdrlase_CS"/>
</dbReference>
<dbReference type="InterPro" id="IPR000672">
    <property type="entry name" value="THF_DH/CycHdrlase"/>
</dbReference>
<dbReference type="InterPro" id="IPR020630">
    <property type="entry name" value="THF_DH/CycHdrlase_cat_dom"/>
</dbReference>
<evidence type="ECO:0000256" key="9">
    <source>
        <dbReference type="ARBA" id="ARBA00023102"/>
    </source>
</evidence>
<feature type="domain" description="Tetrahydrofolate dehydrogenase/cyclohydrolase catalytic" evidence="13">
    <location>
        <begin position="6"/>
        <end position="120"/>
    </location>
</feature>
<dbReference type="GO" id="GO:0005829">
    <property type="term" value="C:cytosol"/>
    <property type="evidence" value="ECO:0007669"/>
    <property type="project" value="TreeGrafter"/>
</dbReference>
<evidence type="ECO:0000256" key="3">
    <source>
        <dbReference type="ARBA" id="ARBA00022563"/>
    </source>
</evidence>
<comment type="catalytic activity">
    <reaction evidence="12">
        <text>(6R)-5,10-methenyltetrahydrofolate + H2O = (6R)-10-formyltetrahydrofolate + H(+)</text>
        <dbReference type="Rhea" id="RHEA:23700"/>
        <dbReference type="ChEBI" id="CHEBI:15377"/>
        <dbReference type="ChEBI" id="CHEBI:15378"/>
        <dbReference type="ChEBI" id="CHEBI:57455"/>
        <dbReference type="ChEBI" id="CHEBI:195366"/>
        <dbReference type="EC" id="3.5.4.9"/>
    </reaction>
</comment>
<accession>A0A2K5AR72</accession>
<evidence type="ECO:0000256" key="1">
    <source>
        <dbReference type="ARBA" id="ARBA00004777"/>
    </source>
</evidence>
<comment type="catalytic activity">
    <reaction evidence="12">
        <text>(6R)-5,10-methylene-5,6,7,8-tetrahydrofolate + NADP(+) = (6R)-5,10-methenyltetrahydrofolate + NADPH</text>
        <dbReference type="Rhea" id="RHEA:22812"/>
        <dbReference type="ChEBI" id="CHEBI:15636"/>
        <dbReference type="ChEBI" id="CHEBI:57455"/>
        <dbReference type="ChEBI" id="CHEBI:57783"/>
        <dbReference type="ChEBI" id="CHEBI:58349"/>
        <dbReference type="EC" id="1.5.1.5"/>
    </reaction>
</comment>
<dbReference type="GO" id="GO:0006164">
    <property type="term" value="P:purine nucleotide biosynthetic process"/>
    <property type="evidence" value="ECO:0007669"/>
    <property type="project" value="UniProtKB-KW"/>
</dbReference>
<evidence type="ECO:0000256" key="5">
    <source>
        <dbReference type="ARBA" id="ARBA00022755"/>
    </source>
</evidence>
<dbReference type="Gene3D" id="3.40.50.10860">
    <property type="entry name" value="Leucine Dehydrogenase, chain A, domain 1"/>
    <property type="match status" value="1"/>
</dbReference>
<evidence type="ECO:0000256" key="4">
    <source>
        <dbReference type="ARBA" id="ARBA00022605"/>
    </source>
</evidence>
<evidence type="ECO:0000256" key="2">
    <source>
        <dbReference type="ARBA" id="ARBA00011738"/>
    </source>
</evidence>
<dbReference type="InterPro" id="IPR020631">
    <property type="entry name" value="THF_DH/CycHdrlase_NAD-bd_dom"/>
</dbReference>
<dbReference type="Pfam" id="PF02882">
    <property type="entry name" value="THF_DHG_CYH_C"/>
    <property type="match status" value="1"/>
</dbReference>
<comment type="function">
    <text evidence="12">Catalyzes the oxidation of 5,10-methylenetetrahydrofolate to 5,10-methenyltetrahydrofolate and then the hydrolysis of 5,10-methenyltetrahydrofolate to 10-formyltetrahydrofolate.</text>
</comment>
<dbReference type="PANTHER" id="PTHR48099">
    <property type="entry name" value="C-1-TETRAHYDROFOLATE SYNTHASE, CYTOPLASMIC-RELATED"/>
    <property type="match status" value="1"/>
</dbReference>
<dbReference type="Proteomes" id="UP000236248">
    <property type="component" value="Chromosome NCAV"/>
</dbReference>
<dbReference type="GO" id="GO:0000105">
    <property type="term" value="P:L-histidine biosynthetic process"/>
    <property type="evidence" value="ECO:0007669"/>
    <property type="project" value="UniProtKB-KW"/>
</dbReference>
<dbReference type="KEGG" id="ncv:NCAV_0971"/>
<comment type="similarity">
    <text evidence="12">Belongs to the tetrahydrofolate dehydrogenase/cyclohydrolase family.</text>
</comment>
<dbReference type="EC" id="3.5.4.9" evidence="12"/>
<dbReference type="GO" id="GO:0004488">
    <property type="term" value="F:methylenetetrahydrofolate dehydrogenase (NADP+) activity"/>
    <property type="evidence" value="ECO:0007669"/>
    <property type="project" value="UniProtKB-UniRule"/>
</dbReference>
<dbReference type="HAMAP" id="MF_01576">
    <property type="entry name" value="THF_DHG_CYH"/>
    <property type="match status" value="1"/>
</dbReference>
<dbReference type="SUPFAM" id="SSF53223">
    <property type="entry name" value="Aminoacid dehydrogenase-like, N-terminal domain"/>
    <property type="match status" value="1"/>
</dbReference>
<dbReference type="InterPro" id="IPR036291">
    <property type="entry name" value="NAD(P)-bd_dom_sf"/>
</dbReference>
<dbReference type="RefSeq" id="WP_103287130.1">
    <property type="nucleotide sequence ID" value="NZ_LT981265.1"/>
</dbReference>
<keyword evidence="5 12" id="KW-0658">Purine biosynthesis</keyword>
<evidence type="ECO:0000256" key="12">
    <source>
        <dbReference type="HAMAP-Rule" id="MF_01576"/>
    </source>
</evidence>
<dbReference type="CDD" id="cd01080">
    <property type="entry name" value="NAD_bind_m-THF_DH_Cyclohyd"/>
    <property type="match status" value="1"/>
</dbReference>
<comment type="caution">
    <text evidence="12">Lacks conserved residue(s) required for the propagation of feature annotation.</text>
</comment>
<dbReference type="FunFam" id="3.40.50.10860:FF:000005">
    <property type="entry name" value="C-1-tetrahydrofolate synthase, cytoplasmic, putative"/>
    <property type="match status" value="1"/>
</dbReference>
<dbReference type="PROSITE" id="PS00766">
    <property type="entry name" value="THF_DHG_CYH_1"/>
    <property type="match status" value="1"/>
</dbReference>
<keyword evidence="10 12" id="KW-0486">Methionine biosynthesis</keyword>
<reference evidence="16" key="1">
    <citation type="submission" date="2018-01" db="EMBL/GenBank/DDBJ databases">
        <authorList>
            <person name="Kerou L M."/>
        </authorList>
    </citation>
    <scope>NUCLEOTIDE SEQUENCE [LARGE SCALE GENOMIC DNA]</scope>
    <source>
        <strain evidence="16">SCU2</strain>
    </source>
</reference>
<feature type="binding site" evidence="12">
    <location>
        <position position="233"/>
    </location>
    <ligand>
        <name>NADP(+)</name>
        <dbReference type="ChEBI" id="CHEBI:58349"/>
    </ligand>
</feature>
<evidence type="ECO:0000313" key="16">
    <source>
        <dbReference type="Proteomes" id="UP000236248"/>
    </source>
</evidence>
<dbReference type="GO" id="GO:0035999">
    <property type="term" value="P:tetrahydrofolate interconversion"/>
    <property type="evidence" value="ECO:0007669"/>
    <property type="project" value="UniProtKB-UniRule"/>
</dbReference>
<keyword evidence="9 12" id="KW-0368">Histidine biosynthesis</keyword>
<evidence type="ECO:0000313" key="15">
    <source>
        <dbReference type="EMBL" id="SPC34148.1"/>
    </source>
</evidence>
<keyword evidence="16" id="KW-1185">Reference proteome</keyword>
<evidence type="ECO:0000256" key="6">
    <source>
        <dbReference type="ARBA" id="ARBA00022801"/>
    </source>
</evidence>
<keyword evidence="8 12" id="KW-0560">Oxidoreductase</keyword>
<feature type="binding site" evidence="12">
    <location>
        <begin position="165"/>
        <end position="167"/>
    </location>
    <ligand>
        <name>NADP(+)</name>
        <dbReference type="ChEBI" id="CHEBI:58349"/>
    </ligand>
</feature>
<gene>
    <name evidence="12 15" type="primary">folD</name>
    <name evidence="15" type="ORF">NCAV_0971</name>
</gene>
<dbReference type="PRINTS" id="PR00085">
    <property type="entry name" value="THFDHDRGNASE"/>
</dbReference>
<dbReference type="EC" id="1.5.1.5" evidence="12"/>
<feature type="domain" description="Tetrahydrofolate dehydrogenase/cyclohydrolase NAD(P)-binding" evidence="14">
    <location>
        <begin position="139"/>
        <end position="279"/>
    </location>
</feature>
<proteinExistence type="inferred from homology"/>
<dbReference type="GO" id="GO:0009086">
    <property type="term" value="P:methionine biosynthetic process"/>
    <property type="evidence" value="ECO:0007669"/>
    <property type="project" value="UniProtKB-KW"/>
</dbReference>
<keyword evidence="11 12" id="KW-0511">Multifunctional enzyme</keyword>
<evidence type="ECO:0000256" key="11">
    <source>
        <dbReference type="ARBA" id="ARBA00023268"/>
    </source>
</evidence>
<evidence type="ECO:0000256" key="10">
    <source>
        <dbReference type="ARBA" id="ARBA00023167"/>
    </source>
</evidence>
<keyword evidence="3 12" id="KW-0554">One-carbon metabolism</keyword>